<dbReference type="EMBL" id="JBIHSN010000002">
    <property type="protein sequence ID" value="MFH0265425.1"/>
    <property type="molecule type" value="Genomic_DNA"/>
</dbReference>
<organism evidence="4 5">
    <name type="scientific">Vibrio rumoiensis</name>
    <dbReference type="NCBI Taxonomy" id="76258"/>
    <lineage>
        <taxon>Bacteria</taxon>
        <taxon>Pseudomonadati</taxon>
        <taxon>Pseudomonadota</taxon>
        <taxon>Gammaproteobacteria</taxon>
        <taxon>Vibrionales</taxon>
        <taxon>Vibrionaceae</taxon>
        <taxon>Vibrio</taxon>
    </lineage>
</organism>
<dbReference type="InterPro" id="IPR016181">
    <property type="entry name" value="Acyl_CoA_acyltransferase"/>
</dbReference>
<evidence type="ECO:0000256" key="1">
    <source>
        <dbReference type="ARBA" id="ARBA00022679"/>
    </source>
</evidence>
<keyword evidence="1 4" id="KW-0808">Transferase</keyword>
<dbReference type="GO" id="GO:0016746">
    <property type="term" value="F:acyltransferase activity"/>
    <property type="evidence" value="ECO:0007669"/>
    <property type="project" value="UniProtKB-KW"/>
</dbReference>
<evidence type="ECO:0000313" key="5">
    <source>
        <dbReference type="Proteomes" id="UP001607151"/>
    </source>
</evidence>
<sequence>MIITIKPAQLEQASNLAKLSRQLGYEVTEQQTAEWLSDLLKSEIHQVFVAVAEQQQVCGWLVVEKRISLEAGYKAEITGLVVEEGFRRLGVAKQLVHSAAEWAITMGLSRMVVRSNAQRESSHQFYQSIGFCYTKTAHNYQFLLS</sequence>
<dbReference type="InterPro" id="IPR050832">
    <property type="entry name" value="Bact_Acetyltransf"/>
</dbReference>
<dbReference type="Pfam" id="PF00583">
    <property type="entry name" value="Acetyltransf_1"/>
    <property type="match status" value="1"/>
</dbReference>
<evidence type="ECO:0000259" key="3">
    <source>
        <dbReference type="PROSITE" id="PS51186"/>
    </source>
</evidence>
<comment type="caution">
    <text evidence="4">The sequence shown here is derived from an EMBL/GenBank/DDBJ whole genome shotgun (WGS) entry which is preliminary data.</text>
</comment>
<dbReference type="SUPFAM" id="SSF55729">
    <property type="entry name" value="Acyl-CoA N-acyltransferases (Nat)"/>
    <property type="match status" value="1"/>
</dbReference>
<accession>A0ABW7IWL3</accession>
<dbReference type="CDD" id="cd04301">
    <property type="entry name" value="NAT_SF"/>
    <property type="match status" value="1"/>
</dbReference>
<protein>
    <submittedName>
        <fullName evidence="4">GNAT family N-acetyltransferase</fullName>
        <ecNumber evidence="4">2.3.-.-</ecNumber>
    </submittedName>
</protein>
<dbReference type="EC" id="2.3.-.-" evidence="4"/>
<dbReference type="InterPro" id="IPR000182">
    <property type="entry name" value="GNAT_dom"/>
</dbReference>
<gene>
    <name evidence="4" type="ORF">ACGRQ9_07930</name>
</gene>
<evidence type="ECO:0000256" key="2">
    <source>
        <dbReference type="ARBA" id="ARBA00023315"/>
    </source>
</evidence>
<feature type="domain" description="N-acetyltransferase" evidence="3">
    <location>
        <begin position="3"/>
        <end position="145"/>
    </location>
</feature>
<proteinExistence type="predicted"/>
<name>A0ABW7IWL3_9VIBR</name>
<evidence type="ECO:0000313" key="4">
    <source>
        <dbReference type="EMBL" id="MFH0265425.1"/>
    </source>
</evidence>
<reference evidence="4 5" key="1">
    <citation type="submission" date="2024-10" db="EMBL/GenBank/DDBJ databases">
        <authorList>
            <person name="Yibar A."/>
            <person name="Saticioglu I.B."/>
            <person name="Duman M."/>
            <person name="Ajmi N."/>
            <person name="Gurler F."/>
            <person name="Ay H."/>
            <person name="Onuk E."/>
            <person name="Guler S."/>
            <person name="Romalde J.L."/>
        </authorList>
    </citation>
    <scope>NUCLEOTIDE SEQUENCE [LARGE SCALE GENOMIC DNA]</scope>
    <source>
        <strain evidence="4 5">14-MA-B</strain>
    </source>
</reference>
<dbReference type="RefSeq" id="WP_394607645.1">
    <property type="nucleotide sequence ID" value="NZ_JBIHSN010000002.1"/>
</dbReference>
<dbReference type="Gene3D" id="3.40.630.30">
    <property type="match status" value="1"/>
</dbReference>
<dbReference type="PROSITE" id="PS51186">
    <property type="entry name" value="GNAT"/>
    <property type="match status" value="1"/>
</dbReference>
<dbReference type="Proteomes" id="UP001607151">
    <property type="component" value="Unassembled WGS sequence"/>
</dbReference>
<keyword evidence="5" id="KW-1185">Reference proteome</keyword>
<keyword evidence="2 4" id="KW-0012">Acyltransferase</keyword>
<dbReference type="PANTHER" id="PTHR43877">
    <property type="entry name" value="AMINOALKYLPHOSPHONATE N-ACETYLTRANSFERASE-RELATED-RELATED"/>
    <property type="match status" value="1"/>
</dbReference>